<dbReference type="InterPro" id="IPR011990">
    <property type="entry name" value="TPR-like_helical_dom_sf"/>
</dbReference>
<feature type="repeat" description="PPR" evidence="3">
    <location>
        <begin position="226"/>
        <end position="260"/>
    </location>
</feature>
<feature type="repeat" description="PPR" evidence="3">
    <location>
        <begin position="261"/>
        <end position="295"/>
    </location>
</feature>
<evidence type="ECO:0000256" key="3">
    <source>
        <dbReference type="PROSITE-ProRule" id="PRU00708"/>
    </source>
</evidence>
<gene>
    <name evidence="5" type="ORF">CURHAP_LOCUS11348</name>
</gene>
<protein>
    <recommendedName>
        <fullName evidence="7">Pentacotripeptide-repeat region of PRORP domain-containing protein</fullName>
    </recommendedName>
</protein>
<evidence type="ECO:0000256" key="2">
    <source>
        <dbReference type="ARBA" id="ARBA00022737"/>
    </source>
</evidence>
<dbReference type="Pfam" id="PF12854">
    <property type="entry name" value="PPR_1"/>
    <property type="match status" value="2"/>
</dbReference>
<dbReference type="InterPro" id="IPR050667">
    <property type="entry name" value="PPR-containing_protein"/>
</dbReference>
<evidence type="ECO:0000313" key="6">
    <source>
        <dbReference type="Proteomes" id="UP000507222"/>
    </source>
</evidence>
<dbReference type="Proteomes" id="UP000507222">
    <property type="component" value="Unassembled WGS sequence"/>
</dbReference>
<dbReference type="Gene3D" id="1.25.40.10">
    <property type="entry name" value="Tetratricopeptide repeat domain"/>
    <property type="match status" value="5"/>
</dbReference>
<dbReference type="EMBL" id="CAEKDK010000002">
    <property type="protein sequence ID" value="CAB4268208.1"/>
    <property type="molecule type" value="Genomic_DNA"/>
</dbReference>
<organism evidence="5 6">
    <name type="scientific">Prunus armeniaca</name>
    <name type="common">Apricot</name>
    <name type="synonym">Armeniaca vulgaris</name>
    <dbReference type="NCBI Taxonomy" id="36596"/>
    <lineage>
        <taxon>Eukaryota</taxon>
        <taxon>Viridiplantae</taxon>
        <taxon>Streptophyta</taxon>
        <taxon>Embryophyta</taxon>
        <taxon>Tracheophyta</taxon>
        <taxon>Spermatophyta</taxon>
        <taxon>Magnoliopsida</taxon>
        <taxon>eudicotyledons</taxon>
        <taxon>Gunneridae</taxon>
        <taxon>Pentapetalae</taxon>
        <taxon>rosids</taxon>
        <taxon>fabids</taxon>
        <taxon>Rosales</taxon>
        <taxon>Rosaceae</taxon>
        <taxon>Amygdaloideae</taxon>
        <taxon>Amygdaleae</taxon>
        <taxon>Prunus</taxon>
    </lineage>
</organism>
<reference evidence="5 6" key="1">
    <citation type="submission" date="2020-05" db="EMBL/GenBank/DDBJ databases">
        <authorList>
            <person name="Campoy J."/>
            <person name="Schneeberger K."/>
            <person name="Spophaly S."/>
        </authorList>
    </citation>
    <scope>NUCLEOTIDE SEQUENCE [LARGE SCALE GENOMIC DNA]</scope>
    <source>
        <strain evidence="5">PruArmRojPasFocal</strain>
    </source>
</reference>
<evidence type="ECO:0008006" key="7">
    <source>
        <dbReference type="Google" id="ProtNLM"/>
    </source>
</evidence>
<evidence type="ECO:0000256" key="4">
    <source>
        <dbReference type="SAM" id="MobiDB-lite"/>
    </source>
</evidence>
<dbReference type="PANTHER" id="PTHR47939:SF13">
    <property type="entry name" value="OS03G0201400 PROTEIN"/>
    <property type="match status" value="1"/>
</dbReference>
<name>A0A6J5U0U9_PRUAR</name>
<evidence type="ECO:0000313" key="5">
    <source>
        <dbReference type="EMBL" id="CAB4268208.1"/>
    </source>
</evidence>
<feature type="repeat" description="PPR" evidence="3">
    <location>
        <begin position="296"/>
        <end position="330"/>
    </location>
</feature>
<dbReference type="Pfam" id="PF13041">
    <property type="entry name" value="PPR_2"/>
    <property type="match status" value="2"/>
</dbReference>
<feature type="region of interest" description="Disordered" evidence="4">
    <location>
        <begin position="1"/>
        <end position="77"/>
    </location>
</feature>
<dbReference type="PROSITE" id="PS51375">
    <property type="entry name" value="PPR"/>
    <property type="match status" value="5"/>
</dbReference>
<dbReference type="AlphaFoldDB" id="A0A6J5U0U9"/>
<sequence>MPPQSPPPKPQNFTFFHGHRKPSQNRPTVRGGLFSNRVSLPNRRYPTAAPQPQSFELSKWDPHLPQSSPSTSSSNPADTTLLSFLSPIARFILDAFRKNQNHWGPPVVSELRKLRRVTPDLVAEVLKVQNDPVSASKFFHWAGKQKGFKHTYASYNALAYCLNRSNRFRSADQVPELMDSQGKPPSEKQFEILIRMHSDANRVKSGYLDLALSVYEDFRGDGLVEESVTFMILIKGLCKMGRMDEMLQLLERMRVNLCKPDVFAYTAMVKVLISEGNLDGCLRVWEEMKRDRVGADVMAYATLVTGLCKGGRVEKGYELFREMKVKGFLIDRAIYGVLIGGFVADRKVGAACDLLKDLMDSGYRADLGIYNSLIEGLCNAKRVDKAYKIFRVTVQEGLQPDFATVNPILVSYAEMRRMDNFCDMLAEMEKFDFPVIDDLSKFFSFMVGKEDGVPLALEVFGELKVKGCGFAARCVYYSIAIMCFVEDEDIHEACASHNKIIEMSCVPSISAYCSLARALCKVGEIDTVMLLVRDCLAILNEMMQQGCPPDDVIYSAIISGMCKHGTIEEARKIFSNLKERKLLTEANMIVYDEVLIEHMKKKTADLVVSGLKFFGLESKLKAKGCKLLSG</sequence>
<evidence type="ECO:0000256" key="1">
    <source>
        <dbReference type="ARBA" id="ARBA00007626"/>
    </source>
</evidence>
<accession>A0A6J5U0U9</accession>
<feature type="repeat" description="PPR" evidence="3">
    <location>
        <begin position="550"/>
        <end position="584"/>
    </location>
</feature>
<feature type="compositionally biased region" description="Pro residues" evidence="4">
    <location>
        <begin position="1"/>
        <end position="10"/>
    </location>
</feature>
<comment type="similarity">
    <text evidence="1">Belongs to the PPR family. P subfamily.</text>
</comment>
<dbReference type="PANTHER" id="PTHR47939">
    <property type="entry name" value="MEMBRANE-ASSOCIATED SALT-INDUCIBLE PROTEIN-LIKE"/>
    <property type="match status" value="1"/>
</dbReference>
<dbReference type="InterPro" id="IPR002885">
    <property type="entry name" value="PPR_rpt"/>
</dbReference>
<proteinExistence type="inferred from homology"/>
<dbReference type="NCBIfam" id="TIGR00756">
    <property type="entry name" value="PPR"/>
    <property type="match status" value="5"/>
</dbReference>
<feature type="repeat" description="PPR" evidence="3">
    <location>
        <begin position="366"/>
        <end position="400"/>
    </location>
</feature>
<keyword evidence="2" id="KW-0677">Repeat</keyword>